<reference evidence="3 4" key="1">
    <citation type="submission" date="2018-09" db="EMBL/GenBank/DDBJ databases">
        <authorList>
            <person name="Zhu H."/>
        </authorList>
    </citation>
    <scope>NUCLEOTIDE SEQUENCE [LARGE SCALE GENOMIC DNA]</scope>
    <source>
        <strain evidence="3 4">K2W22B-5</strain>
    </source>
</reference>
<protein>
    <submittedName>
        <fullName evidence="3">MGMT family protein</fullName>
    </submittedName>
</protein>
<feature type="domain" description="Methylated-DNA-[protein]-cysteine S-methyltransferase DNA binding" evidence="2">
    <location>
        <begin position="2"/>
        <end position="70"/>
    </location>
</feature>
<dbReference type="PANTHER" id="PTHR10815:SF13">
    <property type="entry name" value="METHYLATED-DNA--PROTEIN-CYSTEINE METHYLTRANSFERASE"/>
    <property type="match status" value="1"/>
</dbReference>
<gene>
    <name evidence="3" type="ORF">D3877_15665</name>
</gene>
<organism evidence="3 4">
    <name type="scientific">Azospirillum cavernae</name>
    <dbReference type="NCBI Taxonomy" id="2320860"/>
    <lineage>
        <taxon>Bacteria</taxon>
        <taxon>Pseudomonadati</taxon>
        <taxon>Pseudomonadota</taxon>
        <taxon>Alphaproteobacteria</taxon>
        <taxon>Rhodospirillales</taxon>
        <taxon>Azospirillaceae</taxon>
        <taxon>Azospirillum</taxon>
    </lineage>
</organism>
<dbReference type="Proteomes" id="UP000283458">
    <property type="component" value="Unassembled WGS sequence"/>
</dbReference>
<dbReference type="Pfam" id="PF01035">
    <property type="entry name" value="DNA_binding_1"/>
    <property type="match status" value="1"/>
</dbReference>
<accession>A0A418VZ17</accession>
<comment type="caution">
    <text evidence="3">The sequence shown here is derived from an EMBL/GenBank/DDBJ whole genome shotgun (WGS) entry which is preliminary data.</text>
</comment>
<dbReference type="AlphaFoldDB" id="A0A418VZ17"/>
<dbReference type="GO" id="GO:0003824">
    <property type="term" value="F:catalytic activity"/>
    <property type="evidence" value="ECO:0007669"/>
    <property type="project" value="InterPro"/>
</dbReference>
<evidence type="ECO:0000313" key="4">
    <source>
        <dbReference type="Proteomes" id="UP000283458"/>
    </source>
</evidence>
<name>A0A418VZ17_9PROT</name>
<evidence type="ECO:0000256" key="1">
    <source>
        <dbReference type="ARBA" id="ARBA00022763"/>
    </source>
</evidence>
<dbReference type="NCBIfam" id="TIGR00589">
    <property type="entry name" value="ogt"/>
    <property type="match status" value="1"/>
</dbReference>
<dbReference type="InterPro" id="IPR014048">
    <property type="entry name" value="MethylDNA_cys_MeTrfase_DNA-bd"/>
</dbReference>
<dbReference type="Gene3D" id="1.10.10.10">
    <property type="entry name" value="Winged helix-like DNA-binding domain superfamily/Winged helix DNA-binding domain"/>
    <property type="match status" value="1"/>
</dbReference>
<dbReference type="EMBL" id="QYUL01000002">
    <property type="protein sequence ID" value="RJF82408.1"/>
    <property type="molecule type" value="Genomic_DNA"/>
</dbReference>
<dbReference type="CDD" id="cd06445">
    <property type="entry name" value="ATase"/>
    <property type="match status" value="1"/>
</dbReference>
<dbReference type="OrthoDB" id="9802228at2"/>
<dbReference type="PANTHER" id="PTHR10815">
    <property type="entry name" value="METHYLATED-DNA--PROTEIN-CYSTEINE METHYLTRANSFERASE"/>
    <property type="match status" value="1"/>
</dbReference>
<evidence type="ECO:0000313" key="3">
    <source>
        <dbReference type="EMBL" id="RJF82408.1"/>
    </source>
</evidence>
<dbReference type="GO" id="GO:0006281">
    <property type="term" value="P:DNA repair"/>
    <property type="evidence" value="ECO:0007669"/>
    <property type="project" value="InterPro"/>
</dbReference>
<keyword evidence="4" id="KW-1185">Reference proteome</keyword>
<proteinExistence type="predicted"/>
<dbReference type="InterPro" id="IPR036217">
    <property type="entry name" value="MethylDNA_cys_MeTrfase_DNAb"/>
</dbReference>
<dbReference type="InterPro" id="IPR036388">
    <property type="entry name" value="WH-like_DNA-bd_sf"/>
</dbReference>
<sequence>MRIPIGAVASYESLAQAVGNPAALRAVGAAGGRNPLCLLVPCHRAIQKSGIIHRYRYGVPCKRALLAWEQGKRERAAAMTEPPPPA</sequence>
<keyword evidence="1" id="KW-0227">DNA damage</keyword>
<dbReference type="SUPFAM" id="SSF46767">
    <property type="entry name" value="Methylated DNA-protein cysteine methyltransferase, C-terminal domain"/>
    <property type="match status" value="1"/>
</dbReference>
<evidence type="ECO:0000259" key="2">
    <source>
        <dbReference type="Pfam" id="PF01035"/>
    </source>
</evidence>